<accession>A0AA48IBL0</accession>
<dbReference type="AlphaFoldDB" id="A0AA48IBL0"/>
<dbReference type="PANTHER" id="PTHR34215">
    <property type="entry name" value="BLL0784 PROTEIN"/>
    <property type="match status" value="1"/>
</dbReference>
<name>A0AA48IBL0_9FIRM</name>
<dbReference type="InterPro" id="IPR037465">
    <property type="entry name" value="YlxR"/>
</dbReference>
<reference evidence="2" key="1">
    <citation type="journal article" date="2023" name="ISME J.">
        <title>Emergence of putative energy parasites within Clostridia revealed by genome analysis of a novel endosymbiotic clade.</title>
        <authorList>
            <person name="Takahashi K."/>
            <person name="Kuwahara H."/>
            <person name="Horikawa Y."/>
            <person name="Izawa K."/>
            <person name="Kato D."/>
            <person name="Inagaki T."/>
            <person name="Yuki M."/>
            <person name="Ohkuma M."/>
            <person name="Hongoh Y."/>
        </authorList>
    </citation>
    <scope>NUCLEOTIDE SEQUENCE</scope>
    <source>
        <strain evidence="2">RsTa-C01</strain>
    </source>
</reference>
<proteinExistence type="predicted"/>
<evidence type="ECO:0000313" key="2">
    <source>
        <dbReference type="EMBL" id="BED92495.1"/>
    </source>
</evidence>
<protein>
    <submittedName>
        <fullName evidence="2">DUF448 domain-containing protein</fullName>
    </submittedName>
</protein>
<dbReference type="Proteomes" id="UP001335720">
    <property type="component" value="Chromosome"/>
</dbReference>
<sequence>MINIRKCISCGLRAEKNSFIRVYKNLKKNIFVDCEKNKDGRGAYICNNINCFKNAKKKKKLERAFKNTKINFSEVYLEIEKNIK</sequence>
<evidence type="ECO:0000259" key="1">
    <source>
        <dbReference type="Pfam" id="PF04296"/>
    </source>
</evidence>
<dbReference type="InterPro" id="IPR035931">
    <property type="entry name" value="YlxR-like_sf"/>
</dbReference>
<dbReference type="InterPro" id="IPR007393">
    <property type="entry name" value="YlxR_dom"/>
</dbReference>
<feature type="domain" description="YlxR" evidence="1">
    <location>
        <begin position="5"/>
        <end position="81"/>
    </location>
</feature>
<organism evidence="2">
    <name type="scientific">Candidatus Paraimprobicoccus trichonymphae</name>
    <dbReference type="NCBI Taxonomy" id="3033793"/>
    <lineage>
        <taxon>Bacteria</taxon>
        <taxon>Bacillati</taxon>
        <taxon>Bacillota</taxon>
        <taxon>Clostridia</taxon>
        <taxon>Candidatus Paraimprobicoccus</taxon>
    </lineage>
</organism>
<dbReference type="Gene3D" id="3.30.1230.10">
    <property type="entry name" value="YlxR-like"/>
    <property type="match status" value="1"/>
</dbReference>
<dbReference type="EMBL" id="AP027925">
    <property type="protein sequence ID" value="BED92495.1"/>
    <property type="molecule type" value="Genomic_DNA"/>
</dbReference>
<dbReference type="SUPFAM" id="SSF64376">
    <property type="entry name" value="YlxR-like"/>
    <property type="match status" value="1"/>
</dbReference>
<gene>
    <name evidence="2" type="ORF">RsTaC01_0238</name>
</gene>
<dbReference type="PANTHER" id="PTHR34215:SF1">
    <property type="entry name" value="YLXR DOMAIN-CONTAINING PROTEIN"/>
    <property type="match status" value="1"/>
</dbReference>
<dbReference type="Pfam" id="PF04296">
    <property type="entry name" value="YlxR"/>
    <property type="match status" value="1"/>
</dbReference>
<dbReference type="KEGG" id="ptrh:RsTaC01_0238"/>